<dbReference type="GeneID" id="20204071"/>
<dbReference type="PROSITE" id="PS50033">
    <property type="entry name" value="UBX"/>
    <property type="match status" value="1"/>
</dbReference>
<name>T1F5H2_HELRO</name>
<reference evidence="3 5" key="2">
    <citation type="journal article" date="2013" name="Nature">
        <title>Insights into bilaterian evolution from three spiralian genomes.</title>
        <authorList>
            <person name="Simakov O."/>
            <person name="Marletaz F."/>
            <person name="Cho S.J."/>
            <person name="Edsinger-Gonzales E."/>
            <person name="Havlak P."/>
            <person name="Hellsten U."/>
            <person name="Kuo D.H."/>
            <person name="Larsson T."/>
            <person name="Lv J."/>
            <person name="Arendt D."/>
            <person name="Savage R."/>
            <person name="Osoegawa K."/>
            <person name="de Jong P."/>
            <person name="Grimwood J."/>
            <person name="Chapman J.A."/>
            <person name="Shapiro H."/>
            <person name="Aerts A."/>
            <person name="Otillar R.P."/>
            <person name="Terry A.Y."/>
            <person name="Boore J.L."/>
            <person name="Grigoriev I.V."/>
            <person name="Lindberg D.R."/>
            <person name="Seaver E.C."/>
            <person name="Weisblat D.A."/>
            <person name="Putnam N.H."/>
            <person name="Rokhsar D.S."/>
        </authorList>
    </citation>
    <scope>NUCLEOTIDE SEQUENCE</scope>
</reference>
<evidence type="ECO:0000259" key="2">
    <source>
        <dbReference type="PROSITE" id="PS50033"/>
    </source>
</evidence>
<protein>
    <recommendedName>
        <fullName evidence="2">UBX domain-containing protein</fullName>
    </recommendedName>
</protein>
<organism evidence="4 5">
    <name type="scientific">Helobdella robusta</name>
    <name type="common">Californian leech</name>
    <dbReference type="NCBI Taxonomy" id="6412"/>
    <lineage>
        <taxon>Eukaryota</taxon>
        <taxon>Metazoa</taxon>
        <taxon>Spiralia</taxon>
        <taxon>Lophotrochozoa</taxon>
        <taxon>Annelida</taxon>
        <taxon>Clitellata</taxon>
        <taxon>Hirudinea</taxon>
        <taxon>Rhynchobdellida</taxon>
        <taxon>Glossiphoniidae</taxon>
        <taxon>Helobdella</taxon>
    </lineage>
</organism>
<feature type="region of interest" description="Disordered" evidence="1">
    <location>
        <begin position="156"/>
        <end position="175"/>
    </location>
</feature>
<dbReference type="Proteomes" id="UP000015101">
    <property type="component" value="Unassembled WGS sequence"/>
</dbReference>
<feature type="domain" description="UBX" evidence="2">
    <location>
        <begin position="197"/>
        <end position="261"/>
    </location>
</feature>
<dbReference type="InterPro" id="IPR029071">
    <property type="entry name" value="Ubiquitin-like_domsf"/>
</dbReference>
<reference evidence="5" key="1">
    <citation type="submission" date="2012-12" db="EMBL/GenBank/DDBJ databases">
        <authorList>
            <person name="Hellsten U."/>
            <person name="Grimwood J."/>
            <person name="Chapman J.A."/>
            <person name="Shapiro H."/>
            <person name="Aerts A."/>
            <person name="Otillar R.P."/>
            <person name="Terry A.Y."/>
            <person name="Boore J.L."/>
            <person name="Simakov O."/>
            <person name="Marletaz F."/>
            <person name="Cho S.-J."/>
            <person name="Edsinger-Gonzales E."/>
            <person name="Havlak P."/>
            <person name="Kuo D.-H."/>
            <person name="Larsson T."/>
            <person name="Lv J."/>
            <person name="Arendt D."/>
            <person name="Savage R."/>
            <person name="Osoegawa K."/>
            <person name="de Jong P."/>
            <person name="Lindberg D.R."/>
            <person name="Seaver E.C."/>
            <person name="Weisblat D.A."/>
            <person name="Putnam N.H."/>
            <person name="Grigoriev I.V."/>
            <person name="Rokhsar D.S."/>
        </authorList>
    </citation>
    <scope>NUCLEOTIDE SEQUENCE</scope>
</reference>
<evidence type="ECO:0000256" key="1">
    <source>
        <dbReference type="SAM" id="MobiDB-lite"/>
    </source>
</evidence>
<accession>T1F5H2</accession>
<dbReference type="AlphaFoldDB" id="T1F5H2"/>
<dbReference type="EnsemblMetazoa" id="HelroT172534">
    <property type="protein sequence ID" value="HelroP172534"/>
    <property type="gene ID" value="HelroG172534"/>
</dbReference>
<dbReference type="InterPro" id="IPR001012">
    <property type="entry name" value="UBX_dom"/>
</dbReference>
<evidence type="ECO:0000313" key="4">
    <source>
        <dbReference type="EnsemblMetazoa" id="HelroP172534"/>
    </source>
</evidence>
<feature type="region of interest" description="Disordered" evidence="1">
    <location>
        <begin position="247"/>
        <end position="281"/>
    </location>
</feature>
<dbReference type="Pfam" id="PF00789">
    <property type="entry name" value="UBX"/>
    <property type="match status" value="1"/>
</dbReference>
<dbReference type="EMBL" id="AMQM01004267">
    <property type="status" value="NOT_ANNOTATED_CDS"/>
    <property type="molecule type" value="Genomic_DNA"/>
</dbReference>
<evidence type="ECO:0000313" key="5">
    <source>
        <dbReference type="Proteomes" id="UP000015101"/>
    </source>
</evidence>
<dbReference type="HOGENOM" id="CLU_906971_0_0_1"/>
<dbReference type="InterPro" id="IPR050730">
    <property type="entry name" value="UBX_domain-protein"/>
</dbReference>
<dbReference type="SUPFAM" id="SSF54236">
    <property type="entry name" value="Ubiquitin-like"/>
    <property type="match status" value="1"/>
</dbReference>
<dbReference type="OrthoDB" id="1026733at2759"/>
<dbReference type="InParanoid" id="T1F5H2"/>
<dbReference type="eggNOG" id="KOG1363">
    <property type="taxonomic scope" value="Eukaryota"/>
</dbReference>
<keyword evidence="5" id="KW-1185">Reference proteome</keyword>
<dbReference type="EMBL" id="KB096502">
    <property type="protein sequence ID" value="ESO04188.1"/>
    <property type="molecule type" value="Genomic_DNA"/>
</dbReference>
<dbReference type="KEGG" id="hro:HELRODRAFT_172534"/>
<gene>
    <name evidence="4" type="primary">20204071</name>
    <name evidence="3" type="ORF">HELRODRAFT_172534</name>
</gene>
<dbReference type="CTD" id="20204071"/>
<dbReference type="PANTHER" id="PTHR23322:SF93">
    <property type="entry name" value="UBX DOMAIN-CONTAINING PROTEIN 8"/>
    <property type="match status" value="1"/>
</dbReference>
<dbReference type="GO" id="GO:0043130">
    <property type="term" value="F:ubiquitin binding"/>
    <property type="evidence" value="ECO:0000318"/>
    <property type="project" value="GO_Central"/>
</dbReference>
<dbReference type="STRING" id="6412.T1F5H2"/>
<evidence type="ECO:0000313" key="3">
    <source>
        <dbReference type="EMBL" id="ESO04188.1"/>
    </source>
</evidence>
<dbReference type="PANTHER" id="PTHR23322">
    <property type="entry name" value="FAS-ASSOCIATED PROTEIN"/>
    <property type="match status" value="1"/>
</dbReference>
<dbReference type="RefSeq" id="XP_009017457.1">
    <property type="nucleotide sequence ID" value="XM_009019209.1"/>
</dbReference>
<sequence length="307" mass="36165">MLEVLLSPFRFVCHFIQCIFLFLGERKQPIEEVNEFCDYFQNLQTPSNELFERCTYGQLMSAIRKDPQYVVLYFNDLSDQHSLQFSKFVSIFISNFFSLARWLMTSGALMSKLMKYMDDNEGFLYQAKMDRMEQLSNQSIREQQDNEYLQSLKERLKKEREQEKRRMEEERLEKHRSRTDLREMLRTKLMDEPDADSAAECTRCLIRLPNGLRLDRRFHMDSPLEQLYIFLMLHESSPNEFRINTNYPRREIPPPKFLSTNQVEGSISSSPSGSSGGNDVDDGGCGMTFRQFGFNKTEALFVLDLEA</sequence>
<dbReference type="Gene3D" id="3.10.20.90">
    <property type="entry name" value="Phosphatidylinositol 3-kinase Catalytic Subunit, Chain A, domain 1"/>
    <property type="match status" value="1"/>
</dbReference>
<reference evidence="4" key="3">
    <citation type="submission" date="2015-06" db="UniProtKB">
        <authorList>
            <consortium name="EnsemblMetazoa"/>
        </authorList>
    </citation>
    <scope>IDENTIFICATION</scope>
</reference>
<proteinExistence type="predicted"/>